<keyword evidence="1" id="KW-1133">Transmembrane helix</keyword>
<keyword evidence="3" id="KW-1185">Reference proteome</keyword>
<feature type="transmembrane region" description="Helical" evidence="1">
    <location>
        <begin position="85"/>
        <end position="104"/>
    </location>
</feature>
<name>A0A5J5A1P6_9ASTE</name>
<evidence type="ECO:0000313" key="3">
    <source>
        <dbReference type="Proteomes" id="UP000325577"/>
    </source>
</evidence>
<keyword evidence="1" id="KW-0812">Transmembrane</keyword>
<protein>
    <submittedName>
        <fullName evidence="2">Uncharacterized protein</fullName>
    </submittedName>
</protein>
<accession>A0A5J5A1P6</accession>
<organism evidence="2 3">
    <name type="scientific">Nyssa sinensis</name>
    <dbReference type="NCBI Taxonomy" id="561372"/>
    <lineage>
        <taxon>Eukaryota</taxon>
        <taxon>Viridiplantae</taxon>
        <taxon>Streptophyta</taxon>
        <taxon>Embryophyta</taxon>
        <taxon>Tracheophyta</taxon>
        <taxon>Spermatophyta</taxon>
        <taxon>Magnoliopsida</taxon>
        <taxon>eudicotyledons</taxon>
        <taxon>Gunneridae</taxon>
        <taxon>Pentapetalae</taxon>
        <taxon>asterids</taxon>
        <taxon>Cornales</taxon>
        <taxon>Nyssaceae</taxon>
        <taxon>Nyssa</taxon>
    </lineage>
</organism>
<dbReference type="AlphaFoldDB" id="A0A5J5A1P6"/>
<dbReference type="EMBL" id="CM018047">
    <property type="protein sequence ID" value="KAA8524380.1"/>
    <property type="molecule type" value="Genomic_DNA"/>
</dbReference>
<evidence type="ECO:0000256" key="1">
    <source>
        <dbReference type="SAM" id="Phobius"/>
    </source>
</evidence>
<keyword evidence="1" id="KW-0472">Membrane</keyword>
<evidence type="ECO:0000313" key="2">
    <source>
        <dbReference type="EMBL" id="KAA8524380.1"/>
    </source>
</evidence>
<gene>
    <name evidence="2" type="ORF">F0562_010829</name>
</gene>
<dbReference type="Proteomes" id="UP000325577">
    <property type="component" value="Linkage Group LG4"/>
</dbReference>
<reference evidence="2 3" key="1">
    <citation type="submission" date="2019-09" db="EMBL/GenBank/DDBJ databases">
        <title>A chromosome-level genome assembly of the Chinese tupelo Nyssa sinensis.</title>
        <authorList>
            <person name="Yang X."/>
            <person name="Kang M."/>
            <person name="Yang Y."/>
            <person name="Xiong H."/>
            <person name="Wang M."/>
            <person name="Zhang Z."/>
            <person name="Wang Z."/>
            <person name="Wu H."/>
            <person name="Ma T."/>
            <person name="Liu J."/>
            <person name="Xi Z."/>
        </authorList>
    </citation>
    <scope>NUCLEOTIDE SEQUENCE [LARGE SCALE GENOMIC DNA]</scope>
    <source>
        <strain evidence="2">J267</strain>
        <tissue evidence="2">Leaf</tissue>
    </source>
</reference>
<sequence>MEEKVVIENYRVLKCNYKITNIGKDNFDDVSEDLEDQSTVKEGSKVEDEVRDTLNKKEDEGAVDEVFHGEVESRMAIGMVQSDEGVSLVVLFCGVVVAIGWFIGV</sequence>
<proteinExistence type="predicted"/>